<evidence type="ECO:0000313" key="1">
    <source>
        <dbReference type="EMBL" id="ADZ70120.1"/>
    </source>
</evidence>
<dbReference type="AlphaFoldDB" id="F2J5N6"/>
<dbReference type="Gene3D" id="1.10.260.40">
    <property type="entry name" value="lambda repressor-like DNA-binding domains"/>
    <property type="match status" value="1"/>
</dbReference>
<proteinExistence type="predicted"/>
<gene>
    <name evidence="1" type="ordered locus">SL003B_1692</name>
</gene>
<dbReference type="EMBL" id="CP002568">
    <property type="protein sequence ID" value="ADZ70120.1"/>
    <property type="molecule type" value="Genomic_DNA"/>
</dbReference>
<name>F2J5N6_POLGS</name>
<sequence length="135" mass="14383">MTPFTLLLQLSGLSQREAADFLGASPSSVDKWARGARTAPDGVLDELRDLIDRQVEAAGQALDLIEEKKMDRVEIGFPAGDDEARALGWPCVGAWKGMAARVVAESGLPTDLVPRGSTVATAAAARQFEGRLKHP</sequence>
<accession>F2J5N6</accession>
<dbReference type="GO" id="GO:0003677">
    <property type="term" value="F:DNA binding"/>
    <property type="evidence" value="ECO:0007669"/>
    <property type="project" value="InterPro"/>
</dbReference>
<dbReference type="HOGENOM" id="CLU_1883839_0_0_5"/>
<dbReference type="RefSeq" id="WP_013652437.1">
    <property type="nucleotide sequence ID" value="NC_015259.1"/>
</dbReference>
<organism evidence="1 2">
    <name type="scientific">Polymorphum gilvum (strain LMG 25793 / CGMCC 1.9160 / SL003B-26A1)</name>
    <dbReference type="NCBI Taxonomy" id="991905"/>
    <lineage>
        <taxon>Bacteria</taxon>
        <taxon>Pseudomonadati</taxon>
        <taxon>Pseudomonadota</taxon>
        <taxon>Alphaproteobacteria</taxon>
        <taxon>Rhodobacterales</taxon>
        <taxon>Paracoccaceae</taxon>
        <taxon>Polymorphum</taxon>
    </lineage>
</organism>
<dbReference type="Proteomes" id="UP000008130">
    <property type="component" value="Chromosome"/>
</dbReference>
<dbReference type="SUPFAM" id="SSF47413">
    <property type="entry name" value="lambda repressor-like DNA-binding domains"/>
    <property type="match status" value="1"/>
</dbReference>
<dbReference type="OrthoDB" id="961126at2"/>
<evidence type="ECO:0000313" key="2">
    <source>
        <dbReference type="Proteomes" id="UP000008130"/>
    </source>
</evidence>
<dbReference type="KEGG" id="pgv:SL003B_1692"/>
<dbReference type="InterPro" id="IPR010982">
    <property type="entry name" value="Lambda_DNA-bd_dom_sf"/>
</dbReference>
<keyword evidence="2" id="KW-1185">Reference proteome</keyword>
<protein>
    <submittedName>
        <fullName evidence="1">Uncharacterized protein</fullName>
    </submittedName>
</protein>
<reference evidence="1 2" key="1">
    <citation type="journal article" date="2011" name="J. Bacteriol.">
        <title>Complete genome sequence of Polymorphum gilvum SL003B-26A1T, a crude oil-degrading bacterium from oil-polluted saline soil.</title>
        <authorList>
            <person name="Li S.G."/>
            <person name="Tang Y.Q."/>
            <person name="Nie Y."/>
            <person name="Cai M."/>
            <person name="Wu X.L."/>
        </authorList>
    </citation>
    <scope>NUCLEOTIDE SEQUENCE [LARGE SCALE GENOMIC DNA]</scope>
    <source>
        <strain evidence="2">LMG 25793 / CGMCC 1.9160 / SL003B-26A1</strain>
    </source>
</reference>